<name>A0A840PHS9_9ACTN</name>
<dbReference type="PANTHER" id="PTHR43943">
    <property type="entry name" value="DEHYDROGENASE/REDUCTASE (SDR FAMILY) MEMBER 4"/>
    <property type="match status" value="1"/>
</dbReference>
<dbReference type="RefSeq" id="WP_376771956.1">
    <property type="nucleotide sequence ID" value="NZ_BAABIX010000002.1"/>
</dbReference>
<keyword evidence="4" id="KW-1185">Reference proteome</keyword>
<sequence>MGGMSFHGKTAIVTGASRGIGLAIAGRLVAEGARVVITARRKEALDEAVARLGGPDVAFAVAGKADDTEHQAETVRRAVETFGSLDLLVNNTGINPWYGPMVELDLGVARKVVEVNCVAALSWVQQAHRAWMREHGGAVVNVSSHSAIRPAPGVGFYGASKAMLVAITESLAVELGPDIRVNAVAPAVVKTKFAAALYEGREEQVSGAYPLKRLGEPEDIAGAVAFLLSEDASWITGRLLVVDGGASLGGVAG</sequence>
<dbReference type="PRINTS" id="PR00080">
    <property type="entry name" value="SDRFAMILY"/>
</dbReference>
<dbReference type="EC" id="1.1.1.100" evidence="3"/>
<organism evidence="3 4">
    <name type="scientific">Thermocatellispora tengchongensis</name>
    <dbReference type="NCBI Taxonomy" id="1073253"/>
    <lineage>
        <taxon>Bacteria</taxon>
        <taxon>Bacillati</taxon>
        <taxon>Actinomycetota</taxon>
        <taxon>Actinomycetes</taxon>
        <taxon>Streptosporangiales</taxon>
        <taxon>Streptosporangiaceae</taxon>
        <taxon>Thermocatellispora</taxon>
    </lineage>
</organism>
<dbReference type="Pfam" id="PF13561">
    <property type="entry name" value="adh_short_C2"/>
    <property type="match status" value="1"/>
</dbReference>
<gene>
    <name evidence="3" type="ORF">HNP84_005359</name>
</gene>
<dbReference type="NCBIfam" id="NF005559">
    <property type="entry name" value="PRK07231.1"/>
    <property type="match status" value="1"/>
</dbReference>
<dbReference type="EMBL" id="JACHGN010000011">
    <property type="protein sequence ID" value="MBB5135615.1"/>
    <property type="molecule type" value="Genomic_DNA"/>
</dbReference>
<evidence type="ECO:0000256" key="2">
    <source>
        <dbReference type="ARBA" id="ARBA00023002"/>
    </source>
</evidence>
<dbReference type="GO" id="GO:0004316">
    <property type="term" value="F:3-oxoacyl-[acyl-carrier-protein] reductase (NADPH) activity"/>
    <property type="evidence" value="ECO:0007669"/>
    <property type="project" value="UniProtKB-EC"/>
</dbReference>
<dbReference type="SUPFAM" id="SSF51735">
    <property type="entry name" value="NAD(P)-binding Rossmann-fold domains"/>
    <property type="match status" value="1"/>
</dbReference>
<dbReference type="PANTHER" id="PTHR43943:SF2">
    <property type="entry name" value="DEHYDROGENASE_REDUCTASE 4"/>
    <property type="match status" value="1"/>
</dbReference>
<dbReference type="AlphaFoldDB" id="A0A840PHS9"/>
<dbReference type="InterPro" id="IPR002347">
    <property type="entry name" value="SDR_fam"/>
</dbReference>
<dbReference type="FunFam" id="3.40.50.720:FF:000084">
    <property type="entry name" value="Short-chain dehydrogenase reductase"/>
    <property type="match status" value="1"/>
</dbReference>
<protein>
    <submittedName>
        <fullName evidence="3">3-oxoacyl-[acyl-carrier protein] reductase</fullName>
        <ecNumber evidence="3">1.1.1.100</ecNumber>
    </submittedName>
</protein>
<comment type="caution">
    <text evidence="3">The sequence shown here is derived from an EMBL/GenBank/DDBJ whole genome shotgun (WGS) entry which is preliminary data.</text>
</comment>
<comment type="similarity">
    <text evidence="1">Belongs to the short-chain dehydrogenases/reductases (SDR) family.</text>
</comment>
<evidence type="ECO:0000313" key="3">
    <source>
        <dbReference type="EMBL" id="MBB5135615.1"/>
    </source>
</evidence>
<evidence type="ECO:0000256" key="1">
    <source>
        <dbReference type="ARBA" id="ARBA00006484"/>
    </source>
</evidence>
<dbReference type="PRINTS" id="PR00081">
    <property type="entry name" value="GDHRDH"/>
</dbReference>
<dbReference type="Proteomes" id="UP000578449">
    <property type="component" value="Unassembled WGS sequence"/>
</dbReference>
<proteinExistence type="inferred from homology"/>
<accession>A0A840PHS9</accession>
<reference evidence="3 4" key="1">
    <citation type="submission" date="2020-08" db="EMBL/GenBank/DDBJ databases">
        <title>Genomic Encyclopedia of Type Strains, Phase IV (KMG-IV): sequencing the most valuable type-strain genomes for metagenomic binning, comparative biology and taxonomic classification.</title>
        <authorList>
            <person name="Goeker M."/>
        </authorList>
    </citation>
    <scope>NUCLEOTIDE SEQUENCE [LARGE SCALE GENOMIC DNA]</scope>
    <source>
        <strain evidence="3 4">DSM 45615</strain>
    </source>
</reference>
<dbReference type="Gene3D" id="3.40.50.720">
    <property type="entry name" value="NAD(P)-binding Rossmann-like Domain"/>
    <property type="match status" value="1"/>
</dbReference>
<dbReference type="CDD" id="cd05233">
    <property type="entry name" value="SDR_c"/>
    <property type="match status" value="1"/>
</dbReference>
<keyword evidence="2 3" id="KW-0560">Oxidoreductase</keyword>
<dbReference type="InterPro" id="IPR036291">
    <property type="entry name" value="NAD(P)-bd_dom_sf"/>
</dbReference>
<evidence type="ECO:0000313" key="4">
    <source>
        <dbReference type="Proteomes" id="UP000578449"/>
    </source>
</evidence>